<proteinExistence type="predicted"/>
<feature type="region of interest" description="Disordered" evidence="1">
    <location>
        <begin position="152"/>
        <end position="174"/>
    </location>
</feature>
<feature type="region of interest" description="Disordered" evidence="1">
    <location>
        <begin position="41"/>
        <end position="80"/>
    </location>
</feature>
<keyword evidence="2" id="KW-0472">Membrane</keyword>
<dbReference type="RefSeq" id="XP_021880888.1">
    <property type="nucleotide sequence ID" value="XM_022030176.1"/>
</dbReference>
<organism evidence="3 4">
    <name type="scientific">Lobosporangium transversale</name>
    <dbReference type="NCBI Taxonomy" id="64571"/>
    <lineage>
        <taxon>Eukaryota</taxon>
        <taxon>Fungi</taxon>
        <taxon>Fungi incertae sedis</taxon>
        <taxon>Mucoromycota</taxon>
        <taxon>Mortierellomycotina</taxon>
        <taxon>Mortierellomycetes</taxon>
        <taxon>Mortierellales</taxon>
        <taxon>Mortierellaceae</taxon>
        <taxon>Lobosporangium</taxon>
    </lineage>
</organism>
<feature type="compositionally biased region" description="Low complexity" evidence="1">
    <location>
        <begin position="48"/>
        <end position="58"/>
    </location>
</feature>
<sequence length="416" mass="46565">MVRSTAANIERATLKKAAVSTVPSWAKAKAYQWSIVESDEDSTRHVSEASSSTIIGSSMAKHSSTTSLPHTINSTATGTSTSQSWSIFTTMSNVSTVSECLSKFNHPVYKTAPAPTLEPIQGSYHSLDQKSHHRQALEGVQDKRDCTCTCPQHEYSSHHQPRRTRLSTRSKKRQQKYSLELARGYPTGECISSSGPPPVTIWDEKDPADVLFQGRRLSISTNTAFNIEAFKMFLTSPLFSSILKSLIVLAATLLVIISIHAIIALHRDLTFEKDANPFSNATASLIITIILSVFTIVYSCFTIFLDSRRPPEGLDSSNSKPLTVIFSEILMSIFWAQVLSVTIYIYTWTFGCTMAGKRQLERVWHQNQSFPDHVVERLCRHEGAMLGLEIFLVMLLIFNFYTHLAQNFQFIRAVSR</sequence>
<evidence type="ECO:0000313" key="4">
    <source>
        <dbReference type="Proteomes" id="UP000193648"/>
    </source>
</evidence>
<name>A0A1Y2GLJ1_9FUNG</name>
<dbReference type="GeneID" id="33572019"/>
<feature type="transmembrane region" description="Helical" evidence="2">
    <location>
        <begin position="241"/>
        <end position="263"/>
    </location>
</feature>
<feature type="compositionally biased region" description="Polar residues" evidence="1">
    <location>
        <begin position="60"/>
        <end position="80"/>
    </location>
</feature>
<feature type="compositionally biased region" description="Basic residues" evidence="1">
    <location>
        <begin position="159"/>
        <end position="174"/>
    </location>
</feature>
<feature type="transmembrane region" description="Helical" evidence="2">
    <location>
        <begin position="325"/>
        <end position="346"/>
    </location>
</feature>
<gene>
    <name evidence="3" type="ORF">BCR41DRAFT_422639</name>
</gene>
<comment type="caution">
    <text evidence="3">The sequence shown here is derived from an EMBL/GenBank/DDBJ whole genome shotgun (WGS) entry which is preliminary data.</text>
</comment>
<dbReference type="EMBL" id="MCFF01000021">
    <property type="protein sequence ID" value="ORZ14410.1"/>
    <property type="molecule type" value="Genomic_DNA"/>
</dbReference>
<feature type="transmembrane region" description="Helical" evidence="2">
    <location>
        <begin position="283"/>
        <end position="305"/>
    </location>
</feature>
<protein>
    <submittedName>
        <fullName evidence="3">Uncharacterized protein</fullName>
    </submittedName>
</protein>
<evidence type="ECO:0000256" key="2">
    <source>
        <dbReference type="SAM" id="Phobius"/>
    </source>
</evidence>
<keyword evidence="2" id="KW-0812">Transmembrane</keyword>
<feature type="transmembrane region" description="Helical" evidence="2">
    <location>
        <begin position="384"/>
        <end position="402"/>
    </location>
</feature>
<keyword evidence="4" id="KW-1185">Reference proteome</keyword>
<dbReference type="Proteomes" id="UP000193648">
    <property type="component" value="Unassembled WGS sequence"/>
</dbReference>
<reference evidence="3 4" key="1">
    <citation type="submission" date="2016-07" db="EMBL/GenBank/DDBJ databases">
        <title>Pervasive Adenine N6-methylation of Active Genes in Fungi.</title>
        <authorList>
            <consortium name="DOE Joint Genome Institute"/>
            <person name="Mondo S.J."/>
            <person name="Dannebaum R.O."/>
            <person name="Kuo R.C."/>
            <person name="Labutti K."/>
            <person name="Haridas S."/>
            <person name="Kuo A."/>
            <person name="Salamov A."/>
            <person name="Ahrendt S.R."/>
            <person name="Lipzen A."/>
            <person name="Sullivan W."/>
            <person name="Andreopoulos W.B."/>
            <person name="Clum A."/>
            <person name="Lindquist E."/>
            <person name="Daum C."/>
            <person name="Ramamoorthy G.K."/>
            <person name="Gryganskyi A."/>
            <person name="Culley D."/>
            <person name="Magnuson J.K."/>
            <person name="James T.Y."/>
            <person name="O'Malley M.A."/>
            <person name="Stajich J.E."/>
            <person name="Spatafora J.W."/>
            <person name="Visel A."/>
            <person name="Grigoriev I.V."/>
        </authorList>
    </citation>
    <scope>NUCLEOTIDE SEQUENCE [LARGE SCALE GENOMIC DNA]</scope>
    <source>
        <strain evidence="3 4">NRRL 3116</strain>
    </source>
</reference>
<evidence type="ECO:0000313" key="3">
    <source>
        <dbReference type="EMBL" id="ORZ14410.1"/>
    </source>
</evidence>
<evidence type="ECO:0000256" key="1">
    <source>
        <dbReference type="SAM" id="MobiDB-lite"/>
    </source>
</evidence>
<dbReference type="InParanoid" id="A0A1Y2GLJ1"/>
<accession>A0A1Y2GLJ1</accession>
<dbReference type="OrthoDB" id="2372930at2759"/>
<dbReference type="AlphaFoldDB" id="A0A1Y2GLJ1"/>
<keyword evidence="2" id="KW-1133">Transmembrane helix</keyword>